<proteinExistence type="predicted"/>
<gene>
    <name evidence="1" type="primary">nblA</name>
    <name evidence="1" type="ordered locus">syc1965_c</name>
</gene>
<accession>A0A0H3KBA2</accession>
<dbReference type="Pfam" id="PF04485">
    <property type="entry name" value="NblA"/>
    <property type="match status" value="1"/>
</dbReference>
<evidence type="ECO:0000313" key="2">
    <source>
        <dbReference type="Proteomes" id="UP000001175"/>
    </source>
</evidence>
<dbReference type="Gene3D" id="1.10.287.670">
    <property type="entry name" value="Phycobilisome degradation protein NblA"/>
    <property type="match status" value="1"/>
</dbReference>
<dbReference type="AlphaFoldDB" id="A0A0H3KBA2"/>
<dbReference type="EMBL" id="AP008231">
    <property type="protein sequence ID" value="BAD80155.1"/>
    <property type="molecule type" value="Genomic_DNA"/>
</dbReference>
<dbReference type="NCBIfam" id="NF045916">
    <property type="entry name" value="PhycobilmeDegNblA"/>
    <property type="match status" value="1"/>
</dbReference>
<name>A0A0H3KBA2_SYNP6</name>
<dbReference type="InterPro" id="IPR036904">
    <property type="entry name" value="NblA_sf"/>
</dbReference>
<organism evidence="1 2">
    <name type="scientific">Synechococcus sp. (strain ATCC 27144 / PCC 6301 / SAUG 1402/1)</name>
    <name type="common">Anacystis nidulans</name>
    <dbReference type="NCBI Taxonomy" id="269084"/>
    <lineage>
        <taxon>Bacteria</taxon>
        <taxon>Bacillati</taxon>
        <taxon>Cyanobacteriota</taxon>
        <taxon>Cyanophyceae</taxon>
        <taxon>Synechococcales</taxon>
        <taxon>Synechococcaceae</taxon>
        <taxon>Synechococcus</taxon>
    </lineage>
</organism>
<dbReference type="SUPFAM" id="SSF109859">
    <property type="entry name" value="NblA-like"/>
    <property type="match status" value="1"/>
</dbReference>
<sequence>MPEAPMLPPLPDFSLSVEQQFDLQKYRQQVRDISREDLEDLFIEVVRQKMAHENIFKGMIRQGS</sequence>
<dbReference type="InterPro" id="IPR007574">
    <property type="entry name" value="NblA"/>
</dbReference>
<reference evidence="1 2" key="1">
    <citation type="journal article" date="2007" name="Photosyn. Res.">
        <title>Complete nucleotide sequence of the freshwater unicellular cyanobacterium Synechococcus elongatus PCC 6301 chromosome: gene content and organization.</title>
        <authorList>
            <person name="Sugita C."/>
            <person name="Ogata K."/>
            <person name="Shikata M."/>
            <person name="Jikuya H."/>
            <person name="Takano J."/>
            <person name="Furumichi M."/>
            <person name="Kanehisa M."/>
            <person name="Omata T."/>
            <person name="Sugiura M."/>
            <person name="Sugita M."/>
        </authorList>
    </citation>
    <scope>NUCLEOTIDE SEQUENCE [LARGE SCALE GENOMIC DNA]</scope>
    <source>
        <strain evidence="2">ATCC 27144 / PCC 6301 / SAUG 1402/1</strain>
    </source>
</reference>
<evidence type="ECO:0000313" key="1">
    <source>
        <dbReference type="EMBL" id="BAD80155.1"/>
    </source>
</evidence>
<dbReference type="KEGG" id="syc:syc1965_c"/>
<dbReference type="eggNOG" id="ENOG502ZR1B">
    <property type="taxonomic scope" value="Bacteria"/>
</dbReference>
<protein>
    <submittedName>
        <fullName evidence="1">Phycobilisome degradation protein NblA</fullName>
    </submittedName>
</protein>
<dbReference type="Proteomes" id="UP000001175">
    <property type="component" value="Chromosome"/>
</dbReference>
<dbReference type="SMR" id="A0A0H3KBA2"/>